<evidence type="ECO:0000313" key="1">
    <source>
        <dbReference type="EMBL" id="KAJ2669042.1"/>
    </source>
</evidence>
<dbReference type="Proteomes" id="UP001151518">
    <property type="component" value="Unassembled WGS sequence"/>
</dbReference>
<dbReference type="OrthoDB" id="5516903at2759"/>
<organism evidence="1 2">
    <name type="scientific">Coemansia spiralis</name>
    <dbReference type="NCBI Taxonomy" id="417178"/>
    <lineage>
        <taxon>Eukaryota</taxon>
        <taxon>Fungi</taxon>
        <taxon>Fungi incertae sedis</taxon>
        <taxon>Zoopagomycota</taxon>
        <taxon>Kickxellomycotina</taxon>
        <taxon>Kickxellomycetes</taxon>
        <taxon>Kickxellales</taxon>
        <taxon>Kickxellaceae</taxon>
        <taxon>Coemansia</taxon>
    </lineage>
</organism>
<reference evidence="1" key="1">
    <citation type="submission" date="2022-07" db="EMBL/GenBank/DDBJ databases">
        <title>Phylogenomic reconstructions and comparative analyses of Kickxellomycotina fungi.</title>
        <authorList>
            <person name="Reynolds N.K."/>
            <person name="Stajich J.E."/>
            <person name="Barry K."/>
            <person name="Grigoriev I.V."/>
            <person name="Crous P."/>
            <person name="Smith M.E."/>
        </authorList>
    </citation>
    <scope>NUCLEOTIDE SEQUENCE</scope>
    <source>
        <strain evidence="1">NRRL 3115</strain>
    </source>
</reference>
<gene>
    <name evidence="1" type="ORF">GGI25_006278</name>
</gene>
<sequence length="472" mass="52758">RYAVLSSRDREILHVCRPWRHAVIGEYRKYVFGDCQLEATPRPLAYLTPGVTKAVWLRYDGALLFGSWAIKWTQSVLHLPECKPQDFCIDALIIVIVESPNTATTSVEDMRASCLAKVCKQALSPKQISFFSQPCTAISRGKKTIGVGDRFARLYSHFASLPTESPPLVSIETSRIGCNSNMIWLITAAACSLEYLRIGCLGPSELQQLIYKPNNTHLVFNRLRELIVTLDLNDSQLKPYEIKTLHFPSLALLHIELPDSGISPRHETSLSLFEYSFLIDLFFFRPSSTNMLKIPLAWDTVEVLVPEMLSQVRSLVLSEIILEGEHVLDNEEASQMLSNAFGLQNIRSISLDCATQETALPIFLNCSFLHTLDIPYYTLSANQMAQLLSSLSTLVILNCKLASGNEELTTSADDQVMVQSSLDSLFATYDIPASTSLWDLSVYVHPSTSKNIVYQLFALIGAVPSIQNNKRI</sequence>
<evidence type="ECO:0000313" key="2">
    <source>
        <dbReference type="Proteomes" id="UP001151518"/>
    </source>
</evidence>
<feature type="non-terminal residue" evidence="1">
    <location>
        <position position="472"/>
    </location>
</feature>
<name>A0A9W8KTV7_9FUNG</name>
<proteinExistence type="predicted"/>
<accession>A0A9W8KTV7</accession>
<dbReference type="EMBL" id="JANBTW010000165">
    <property type="protein sequence ID" value="KAJ2669042.1"/>
    <property type="molecule type" value="Genomic_DNA"/>
</dbReference>
<protein>
    <submittedName>
        <fullName evidence="1">Uncharacterized protein</fullName>
    </submittedName>
</protein>
<comment type="caution">
    <text evidence="1">The sequence shown here is derived from an EMBL/GenBank/DDBJ whole genome shotgun (WGS) entry which is preliminary data.</text>
</comment>
<dbReference type="AlphaFoldDB" id="A0A9W8KTV7"/>